<dbReference type="EMBL" id="LN853662">
    <property type="protein sequence ID" value="CRY96413.1"/>
    <property type="molecule type" value="Genomic_DNA"/>
</dbReference>
<dbReference type="AlphaFoldDB" id="A0A0H5Q3F4"/>
<evidence type="ECO:0000313" key="2">
    <source>
        <dbReference type="EMBL" id="CRY96413.1"/>
    </source>
</evidence>
<protein>
    <submittedName>
        <fullName evidence="2">Uncharacterized protein</fullName>
    </submittedName>
</protein>
<proteinExistence type="predicted"/>
<feature type="region of interest" description="Disordered" evidence="1">
    <location>
        <begin position="65"/>
        <end position="95"/>
    </location>
</feature>
<evidence type="ECO:0000256" key="1">
    <source>
        <dbReference type="SAM" id="MobiDB-lite"/>
    </source>
</evidence>
<reference evidence="2" key="1">
    <citation type="submission" date="2015-06" db="EMBL/GenBank/DDBJ databases">
        <authorList>
            <person name="Joergensen T."/>
        </authorList>
    </citation>
    <scope>NUCLEOTIDE SEQUENCE</scope>
    <source>
        <strain evidence="2">RGFK1081</strain>
    </source>
</reference>
<sequence>MGPESYANQIRQLKALEIRNQADYTERAVTVYNLRVASIDQGPGTEQQKERLREKAATQYRAFMGRDLPEPPSGDPEIDAPLFGTGNGRSENVPQ</sequence>
<accession>A0A0H5Q3F4</accession>
<reference evidence="2" key="2">
    <citation type="submission" date="2015-07" db="EMBL/GenBank/DDBJ databases">
        <title>Plasmids, circular viruses and viroids from rat gut.</title>
        <authorList>
            <person name="Jorgensen T.J."/>
            <person name="Hansen M.A."/>
            <person name="Xu Z."/>
            <person name="Tabak M.A."/>
            <person name="Sorensen S.J."/>
            <person name="Hansen L.H."/>
        </authorList>
    </citation>
    <scope>NUCLEOTIDE SEQUENCE</scope>
    <source>
        <strain evidence="2">RGFK1081</strain>
    </source>
</reference>
<organism evidence="2">
    <name type="scientific">uncultured prokaryote</name>
    <dbReference type="NCBI Taxonomy" id="198431"/>
    <lineage>
        <taxon>unclassified sequences</taxon>
        <taxon>environmental samples</taxon>
    </lineage>
</organism>
<name>A0A0H5Q3F4_9ZZZZ</name>